<dbReference type="AlphaFoldDB" id="A0A1J5SDJ9"/>
<keyword evidence="5" id="KW-0432">Leucine biosynthesis</keyword>
<dbReference type="PANTHER" id="PTHR46911:SF1">
    <property type="entry name" value="2-ISOPROPYLMALATE SYNTHASE"/>
    <property type="match status" value="1"/>
</dbReference>
<dbReference type="Pfam" id="PF22615">
    <property type="entry name" value="IPMS_D2"/>
    <property type="match status" value="1"/>
</dbReference>
<protein>
    <recommendedName>
        <fullName evidence="4">2-isopropylmalate synthase</fullName>
        <ecNumber evidence="4">2.3.3.13</ecNumber>
    </recommendedName>
</protein>
<name>A0A1J5SDJ9_9ZZZZ</name>
<dbReference type="SUPFAM" id="SSF89000">
    <property type="entry name" value="post-HMGL domain-like"/>
    <property type="match status" value="1"/>
</dbReference>
<comment type="similarity">
    <text evidence="3">Belongs to the alpha-IPM synthase/homocitrate synthase family. LeuA type 2 subfamily.</text>
</comment>
<evidence type="ECO:0000256" key="9">
    <source>
        <dbReference type="ARBA" id="ARBA00023304"/>
    </source>
</evidence>
<dbReference type="GO" id="GO:0003852">
    <property type="term" value="F:2-isopropylmalate synthase activity"/>
    <property type="evidence" value="ECO:0007669"/>
    <property type="project" value="UniProtKB-EC"/>
</dbReference>
<dbReference type="InterPro" id="IPR005668">
    <property type="entry name" value="IPM_Synthase"/>
</dbReference>
<evidence type="ECO:0000256" key="4">
    <source>
        <dbReference type="ARBA" id="ARBA00012973"/>
    </source>
</evidence>
<organism evidence="11">
    <name type="scientific">mine drainage metagenome</name>
    <dbReference type="NCBI Taxonomy" id="410659"/>
    <lineage>
        <taxon>unclassified sequences</taxon>
        <taxon>metagenomes</taxon>
        <taxon>ecological metagenomes</taxon>
    </lineage>
</organism>
<dbReference type="PANTHER" id="PTHR46911">
    <property type="match status" value="1"/>
</dbReference>
<dbReference type="Pfam" id="PF00682">
    <property type="entry name" value="HMGL-like"/>
    <property type="match status" value="1"/>
</dbReference>
<dbReference type="CDD" id="cd07942">
    <property type="entry name" value="DRE_TIM_LeuA"/>
    <property type="match status" value="1"/>
</dbReference>
<keyword evidence="7 11" id="KW-0808">Transferase</keyword>
<feature type="domain" description="Pyruvate carboxyltransferase" evidence="10">
    <location>
        <begin position="31"/>
        <end position="307"/>
    </location>
</feature>
<comment type="catalytic activity">
    <reaction evidence="1">
        <text>3-methyl-2-oxobutanoate + acetyl-CoA + H2O = (2S)-2-isopropylmalate + CoA + H(+)</text>
        <dbReference type="Rhea" id="RHEA:21524"/>
        <dbReference type="ChEBI" id="CHEBI:1178"/>
        <dbReference type="ChEBI" id="CHEBI:11851"/>
        <dbReference type="ChEBI" id="CHEBI:15377"/>
        <dbReference type="ChEBI" id="CHEBI:15378"/>
        <dbReference type="ChEBI" id="CHEBI:57287"/>
        <dbReference type="ChEBI" id="CHEBI:57288"/>
        <dbReference type="EC" id="2.3.3.13"/>
    </reaction>
</comment>
<evidence type="ECO:0000256" key="3">
    <source>
        <dbReference type="ARBA" id="ARBA00009767"/>
    </source>
</evidence>
<evidence type="ECO:0000313" key="11">
    <source>
        <dbReference type="EMBL" id="OIR06346.1"/>
    </source>
</evidence>
<gene>
    <name evidence="11" type="primary">leuA_10</name>
    <name evidence="11" type="ORF">GALL_115360</name>
</gene>
<evidence type="ECO:0000256" key="2">
    <source>
        <dbReference type="ARBA" id="ARBA00004689"/>
    </source>
</evidence>
<keyword evidence="6" id="KW-0028">Amino-acid biosynthesis</keyword>
<keyword evidence="8" id="KW-0479">Metal-binding</keyword>
<dbReference type="EC" id="2.3.3.13" evidence="4"/>
<comment type="pathway">
    <text evidence="2">Amino-acid biosynthesis; L-leucine biosynthesis; L-leucine from 3-methyl-2-oxobutanoate: step 1/4.</text>
</comment>
<dbReference type="GO" id="GO:0009098">
    <property type="term" value="P:L-leucine biosynthetic process"/>
    <property type="evidence" value="ECO:0007669"/>
    <property type="project" value="UniProtKB-KW"/>
</dbReference>
<dbReference type="InterPro" id="IPR002034">
    <property type="entry name" value="AIPM/Hcit_synth_CS"/>
</dbReference>
<dbReference type="InterPro" id="IPR036230">
    <property type="entry name" value="LeuA_allosteric_dom_sf"/>
</dbReference>
<dbReference type="Gene3D" id="3.20.20.70">
    <property type="entry name" value="Aldolase class I"/>
    <property type="match status" value="1"/>
</dbReference>
<dbReference type="InterPro" id="IPR013785">
    <property type="entry name" value="Aldolase_TIM"/>
</dbReference>
<comment type="caution">
    <text evidence="11">The sequence shown here is derived from an EMBL/GenBank/DDBJ whole genome shotgun (WGS) entry which is preliminary data.</text>
</comment>
<dbReference type="SMART" id="SM00917">
    <property type="entry name" value="LeuA_dimer"/>
    <property type="match status" value="1"/>
</dbReference>
<dbReference type="SUPFAM" id="SSF110921">
    <property type="entry name" value="2-isopropylmalate synthase LeuA, allosteric (dimerisation) domain"/>
    <property type="match status" value="1"/>
</dbReference>
<evidence type="ECO:0000256" key="8">
    <source>
        <dbReference type="ARBA" id="ARBA00022723"/>
    </source>
</evidence>
<evidence type="ECO:0000256" key="6">
    <source>
        <dbReference type="ARBA" id="ARBA00022605"/>
    </source>
</evidence>
<evidence type="ECO:0000256" key="7">
    <source>
        <dbReference type="ARBA" id="ARBA00022679"/>
    </source>
</evidence>
<dbReference type="PROSITE" id="PS50991">
    <property type="entry name" value="PYR_CT"/>
    <property type="match status" value="1"/>
</dbReference>
<keyword evidence="9" id="KW-0100">Branched-chain amino acid biosynthesis</keyword>
<dbReference type="Gene3D" id="3.30.160.270">
    <property type="match status" value="1"/>
</dbReference>
<dbReference type="HAMAP" id="MF_00572">
    <property type="entry name" value="LeuA_type2"/>
    <property type="match status" value="1"/>
</dbReference>
<evidence type="ECO:0000256" key="1">
    <source>
        <dbReference type="ARBA" id="ARBA00000064"/>
    </source>
</evidence>
<dbReference type="NCBIfam" id="NF002991">
    <property type="entry name" value="PRK03739.1"/>
    <property type="match status" value="1"/>
</dbReference>
<dbReference type="GO" id="GO:0046872">
    <property type="term" value="F:metal ion binding"/>
    <property type="evidence" value="ECO:0007669"/>
    <property type="project" value="UniProtKB-KW"/>
</dbReference>
<dbReference type="Pfam" id="PF08502">
    <property type="entry name" value="LeuA_dimer"/>
    <property type="match status" value="1"/>
</dbReference>
<dbReference type="InterPro" id="IPR000891">
    <property type="entry name" value="PYR_CT"/>
</dbReference>
<evidence type="ECO:0000259" key="10">
    <source>
        <dbReference type="PROSITE" id="PS50991"/>
    </source>
</evidence>
<evidence type="ECO:0000256" key="5">
    <source>
        <dbReference type="ARBA" id="ARBA00022430"/>
    </source>
</evidence>
<accession>A0A1J5SDJ9</accession>
<proteinExistence type="inferred from homology"/>
<keyword evidence="11" id="KW-0012">Acyltransferase</keyword>
<reference evidence="11" key="1">
    <citation type="submission" date="2016-10" db="EMBL/GenBank/DDBJ databases">
        <title>Sequence of Gallionella enrichment culture.</title>
        <authorList>
            <person name="Poehlein A."/>
            <person name="Muehling M."/>
            <person name="Daniel R."/>
        </authorList>
    </citation>
    <scope>NUCLEOTIDE SEQUENCE</scope>
</reference>
<sequence>MQSAPITKYRSFPPVDLPNRQWPNRTLTQAPIWCSVDLRDGNQALAQPMSVDEKLEYFEMLVKVGFKEIEVGFPSASQIEFDFTRRLIEENRIPDDVTIQILCQCREDLITRSLEALKGAKNVIFHLYNSTSPAQRHYVFGAQRSEIVHIATHAIEFLKTQSRPLIESGTNLRLEYSPESFTSTELEFALEICEAVCDVWQPTPARKIILNLPATVEYATPNVHADQIEWMCTHLSRRDAVLVSLHTHNDRGTGVAATELAMLAGADRVEGTLFGNGERTGNLDIVTVALNLYTHGIDPKLDFSDINTIREVYERTTRMEVPPRQPYAGELVFTAFSGSHQDAIKKSWDKQQPGSPWDVLYIPIDPADIGRSYKAIIRINSQSGKGGVAYVLEHEFGYQLPKAMHKEIGKIVNDLADAKGRELSASEIHEVFRSEYLLRESPVALRHFKASERDSSVHCEATVVIDGTPRKLSADGNGPIDAFVRALRSVGMPAFDVQSYAEHSLGQGAEARAVSYIQIRTEKNAAYFGAGIDTNIELASIKAVVCALNRSLPRHAATT</sequence>
<dbReference type="PROSITE" id="PS00815">
    <property type="entry name" value="AIPM_HOMOCIT_SYNTH_1"/>
    <property type="match status" value="1"/>
</dbReference>
<dbReference type="InterPro" id="IPR039371">
    <property type="entry name" value="LeuA_N_DRE-TIM"/>
</dbReference>
<dbReference type="PROSITE" id="PS00816">
    <property type="entry name" value="AIPM_HOMOCIT_SYNTH_2"/>
    <property type="match status" value="1"/>
</dbReference>
<dbReference type="SUPFAM" id="SSF51569">
    <property type="entry name" value="Aldolase"/>
    <property type="match status" value="1"/>
</dbReference>
<dbReference type="EMBL" id="MLJW01000044">
    <property type="protein sequence ID" value="OIR06346.1"/>
    <property type="molecule type" value="Genomic_DNA"/>
</dbReference>
<dbReference type="InterPro" id="IPR013709">
    <property type="entry name" value="2-isopropylmalate_synth_dimer"/>
</dbReference>
<dbReference type="NCBIfam" id="TIGR00970">
    <property type="entry name" value="leuA_yeast"/>
    <property type="match status" value="1"/>
</dbReference>
<dbReference type="InterPro" id="IPR054692">
    <property type="entry name" value="LeuA-like_post-cat"/>
</dbReference>